<dbReference type="InterPro" id="IPR036837">
    <property type="entry name" value="Cation_efflux_CTD_sf"/>
</dbReference>
<dbReference type="PANTHER" id="PTHR43840">
    <property type="entry name" value="MITOCHONDRIAL METAL TRANSPORTER 1-RELATED"/>
    <property type="match status" value="1"/>
</dbReference>
<dbReference type="InterPro" id="IPR027469">
    <property type="entry name" value="Cation_efflux_TMD_sf"/>
</dbReference>
<dbReference type="GO" id="GO:0008324">
    <property type="term" value="F:monoatomic cation transmembrane transporter activity"/>
    <property type="evidence" value="ECO:0007669"/>
    <property type="project" value="InterPro"/>
</dbReference>
<dbReference type="GO" id="GO:0016020">
    <property type="term" value="C:membrane"/>
    <property type="evidence" value="ECO:0007669"/>
    <property type="project" value="UniProtKB-SubCell"/>
</dbReference>
<feature type="transmembrane region" description="Helical" evidence="7">
    <location>
        <begin position="172"/>
        <end position="192"/>
    </location>
</feature>
<dbReference type="InterPro" id="IPR058533">
    <property type="entry name" value="Cation_efflux_TM"/>
</dbReference>
<sequence>MTAKFIISHFIKNHEDIKNRKVRQQYGTVSGVIGIVVNLILFIIEIILGVLTNSIAIIGDAVHNLADVTSSIVTLVGFKLSNRPADKEHPFGHGRMEYISALVVSFLILVVGLQFVKTSFDRILHPQEVSYNIVTFLIIICAIPLKLWLSYFNKSLGKIINSATLEASGADALNDVAILGGVIISLAAGYAFKVDIDGYVGLVVAVFILLSGLSLVKETLNPLLGQAPDPELVKEIKTSVTKYDHILGIHDLIIHNYGPGRSMASLHAEVPYNISIMKIHEVIDRAEKELSKKLNMFIVIHMDPVYTDSKEVNDARKTVVKVLQQFPIVDSLHDFRIVGEGENKNLIFDIVISFDNKVTDEEEEKLKLDIDAAVKVEHPGYDTVITIDRDYTT</sequence>
<keyword evidence="11" id="KW-1185">Reference proteome</keyword>
<comment type="subcellular location">
    <subcellularLocation>
        <location evidence="1">Membrane</location>
        <topology evidence="1">Multi-pass membrane protein</topology>
    </subcellularLocation>
</comment>
<dbReference type="PANTHER" id="PTHR43840:SF50">
    <property type="entry name" value="MANGANESE EFFLUX SYSTEM PROTEIN MNES"/>
    <property type="match status" value="1"/>
</dbReference>
<evidence type="ECO:0000256" key="4">
    <source>
        <dbReference type="ARBA" id="ARBA00022692"/>
    </source>
</evidence>
<feature type="domain" description="Cation efflux protein transmembrane" evidence="8">
    <location>
        <begin position="33"/>
        <end position="224"/>
    </location>
</feature>
<dbReference type="InterPro" id="IPR050291">
    <property type="entry name" value="CDF_Transporter"/>
</dbReference>
<dbReference type="Gene3D" id="1.20.1510.10">
    <property type="entry name" value="Cation efflux protein transmembrane domain"/>
    <property type="match status" value="1"/>
</dbReference>
<evidence type="ECO:0000256" key="5">
    <source>
        <dbReference type="ARBA" id="ARBA00022989"/>
    </source>
</evidence>
<name>A0A1W1XMZ1_9CLOT</name>
<dbReference type="RefSeq" id="WP_084116234.1">
    <property type="nucleotide sequence ID" value="NZ_FWXH01000008.1"/>
</dbReference>
<gene>
    <name evidence="10" type="ORF">SAMN02745134_02413</name>
</gene>
<evidence type="ECO:0000313" key="11">
    <source>
        <dbReference type="Proteomes" id="UP000192468"/>
    </source>
</evidence>
<comment type="similarity">
    <text evidence="2">Belongs to the cation diffusion facilitator (CDF) transporter (TC 2.A.4) family.</text>
</comment>
<dbReference type="SUPFAM" id="SSF160240">
    <property type="entry name" value="Cation efflux protein cytoplasmic domain-like"/>
    <property type="match status" value="2"/>
</dbReference>
<accession>A0A1W1XMZ1</accession>
<dbReference type="NCBIfam" id="TIGR01297">
    <property type="entry name" value="CDF"/>
    <property type="match status" value="1"/>
</dbReference>
<dbReference type="InterPro" id="IPR002524">
    <property type="entry name" value="Cation_efflux"/>
</dbReference>
<evidence type="ECO:0000256" key="6">
    <source>
        <dbReference type="ARBA" id="ARBA00023136"/>
    </source>
</evidence>
<dbReference type="Pfam" id="PF16916">
    <property type="entry name" value="ZT_dimer"/>
    <property type="match status" value="1"/>
</dbReference>
<feature type="transmembrane region" description="Helical" evidence="7">
    <location>
        <begin position="129"/>
        <end position="151"/>
    </location>
</feature>
<proteinExistence type="inferred from homology"/>
<dbReference type="Proteomes" id="UP000192468">
    <property type="component" value="Unassembled WGS sequence"/>
</dbReference>
<dbReference type="InterPro" id="IPR027470">
    <property type="entry name" value="Cation_efflux_CTD"/>
</dbReference>
<dbReference type="OrthoDB" id="9806522at2"/>
<dbReference type="AlphaFoldDB" id="A0A1W1XMZ1"/>
<evidence type="ECO:0000259" key="9">
    <source>
        <dbReference type="Pfam" id="PF16916"/>
    </source>
</evidence>
<reference evidence="10 11" key="1">
    <citation type="submission" date="2017-04" db="EMBL/GenBank/DDBJ databases">
        <authorList>
            <person name="Afonso C.L."/>
            <person name="Miller P.J."/>
            <person name="Scott M.A."/>
            <person name="Spackman E."/>
            <person name="Goraichik I."/>
            <person name="Dimitrov K.M."/>
            <person name="Suarez D.L."/>
            <person name="Swayne D.E."/>
        </authorList>
    </citation>
    <scope>NUCLEOTIDE SEQUENCE [LARGE SCALE GENOMIC DNA]</scope>
    <source>
        <strain evidence="10 11">DSM 12555</strain>
    </source>
</reference>
<organism evidence="10 11">
    <name type="scientific">Clostridium acidisoli DSM 12555</name>
    <dbReference type="NCBI Taxonomy" id="1121291"/>
    <lineage>
        <taxon>Bacteria</taxon>
        <taxon>Bacillati</taxon>
        <taxon>Bacillota</taxon>
        <taxon>Clostridia</taxon>
        <taxon>Eubacteriales</taxon>
        <taxon>Clostridiaceae</taxon>
        <taxon>Clostridium</taxon>
    </lineage>
</organism>
<feature type="transmembrane region" description="Helical" evidence="7">
    <location>
        <begin position="26"/>
        <end position="48"/>
    </location>
</feature>
<evidence type="ECO:0000313" key="10">
    <source>
        <dbReference type="EMBL" id="SMC25232.1"/>
    </source>
</evidence>
<keyword evidence="5 7" id="KW-1133">Transmembrane helix</keyword>
<evidence type="ECO:0000256" key="1">
    <source>
        <dbReference type="ARBA" id="ARBA00004141"/>
    </source>
</evidence>
<feature type="domain" description="Cation efflux protein cytoplasmic" evidence="9">
    <location>
        <begin position="228"/>
        <end position="304"/>
    </location>
</feature>
<evidence type="ECO:0000256" key="3">
    <source>
        <dbReference type="ARBA" id="ARBA00022448"/>
    </source>
</evidence>
<feature type="transmembrane region" description="Helical" evidence="7">
    <location>
        <begin position="98"/>
        <end position="117"/>
    </location>
</feature>
<feature type="transmembrane region" description="Helical" evidence="7">
    <location>
        <begin position="198"/>
        <end position="216"/>
    </location>
</feature>
<protein>
    <submittedName>
        <fullName evidence="10">Cation diffusion facilitator family transporter</fullName>
    </submittedName>
</protein>
<dbReference type="FunFam" id="1.20.1510.10:FF:000006">
    <property type="entry name" value="Divalent cation efflux transporter"/>
    <property type="match status" value="1"/>
</dbReference>
<keyword evidence="6 7" id="KW-0472">Membrane</keyword>
<evidence type="ECO:0000256" key="7">
    <source>
        <dbReference type="SAM" id="Phobius"/>
    </source>
</evidence>
<dbReference type="Gene3D" id="3.30.70.1350">
    <property type="entry name" value="Cation efflux protein, cytoplasmic domain"/>
    <property type="match status" value="1"/>
</dbReference>
<evidence type="ECO:0000256" key="2">
    <source>
        <dbReference type="ARBA" id="ARBA00008114"/>
    </source>
</evidence>
<dbReference type="STRING" id="1121291.SAMN02745134_02413"/>
<dbReference type="Pfam" id="PF01545">
    <property type="entry name" value="Cation_efflux"/>
    <property type="match status" value="1"/>
</dbReference>
<dbReference type="SUPFAM" id="SSF161111">
    <property type="entry name" value="Cation efflux protein transmembrane domain-like"/>
    <property type="match status" value="1"/>
</dbReference>
<evidence type="ECO:0000259" key="8">
    <source>
        <dbReference type="Pfam" id="PF01545"/>
    </source>
</evidence>
<dbReference type="EMBL" id="FWXH01000008">
    <property type="protein sequence ID" value="SMC25232.1"/>
    <property type="molecule type" value="Genomic_DNA"/>
</dbReference>
<keyword evidence="3" id="KW-0813">Transport</keyword>
<keyword evidence="4 7" id="KW-0812">Transmembrane</keyword>